<dbReference type="GO" id="GO:0000428">
    <property type="term" value="C:DNA-directed RNA polymerase complex"/>
    <property type="evidence" value="ECO:0007669"/>
    <property type="project" value="UniProtKB-KW"/>
</dbReference>
<evidence type="ECO:0000313" key="2">
    <source>
        <dbReference type="Proteomes" id="UP000055316"/>
    </source>
</evidence>
<dbReference type="EMBL" id="AP014864">
    <property type="protein sequence ID" value="BAR85823.1"/>
    <property type="molecule type" value="Genomic_DNA"/>
</dbReference>
<organism evidence="1 2">
    <name type="scientific">Bacillus thuringiensis subsp. tolworthi</name>
    <dbReference type="NCBI Taxonomy" id="1442"/>
    <lineage>
        <taxon>Bacteria</taxon>
        <taxon>Bacillati</taxon>
        <taxon>Bacillota</taxon>
        <taxon>Bacilli</taxon>
        <taxon>Bacillales</taxon>
        <taxon>Bacillaceae</taxon>
        <taxon>Bacillus</taxon>
        <taxon>Bacillus cereus group</taxon>
    </lineage>
</organism>
<proteinExistence type="predicted"/>
<protein>
    <submittedName>
        <fullName evidence="1">DNA-directed RNA polymerase, omega subunit</fullName>
    </submittedName>
</protein>
<name>A0A9W3ZYR2_BACTO</name>
<keyword evidence="1" id="KW-0804">Transcription</keyword>
<dbReference type="AlphaFoldDB" id="A0A9W3ZYR2"/>
<sequence length="59" mass="6751">MKEFTVKVYLQDGLVFDGTMAANDRTELTNIITNKNTIQFNNAIVKTSKIQMVEIKKEN</sequence>
<evidence type="ECO:0000313" key="1">
    <source>
        <dbReference type="EMBL" id="BAR85823.1"/>
    </source>
</evidence>
<reference evidence="1 2" key="1">
    <citation type="submission" date="2015-05" db="EMBL/GenBank/DDBJ databases">
        <title>Whole genome sequence of Bacillus thuringiensis serovar tolworthi Pasteur Institute Standard strain.</title>
        <authorList>
            <person name="Kanda K."/>
            <person name="Nakashima K."/>
            <person name="Nagano Y."/>
        </authorList>
    </citation>
    <scope>NUCLEOTIDE SEQUENCE [LARGE SCALE GENOMIC DNA]</scope>
    <source>
        <strain evidence="1 2">Pasteur Institute Standard strain</strain>
    </source>
</reference>
<dbReference type="Proteomes" id="UP000055316">
    <property type="component" value="Chromosome"/>
</dbReference>
<accession>A0A9W3ZYR2</accession>
<dbReference type="RefSeq" id="WP_060852355.1">
    <property type="nucleotide sequence ID" value="NZ_AP014864.1"/>
</dbReference>
<keyword evidence="1" id="KW-0240">DNA-directed RNA polymerase</keyword>
<gene>
    <name evidence="1" type="ORF">KNN_04980</name>
</gene>